<dbReference type="Pfam" id="PF05489">
    <property type="entry name" value="Phage_tail_X"/>
    <property type="match status" value="1"/>
</dbReference>
<dbReference type="AlphaFoldDB" id="A0A853IB05"/>
<dbReference type="EMBL" id="JACCKB010000017">
    <property type="protein sequence ID" value="NYZ66717.1"/>
    <property type="molecule type" value="Genomic_DNA"/>
</dbReference>
<dbReference type="RefSeq" id="WP_180568746.1">
    <property type="nucleotide sequence ID" value="NZ_JACCKB010000017.1"/>
</dbReference>
<comment type="caution">
    <text evidence="1">The sequence shown here is derived from an EMBL/GenBank/DDBJ whole genome shotgun (WGS) entry which is preliminary data.</text>
</comment>
<proteinExistence type="predicted"/>
<dbReference type="InterPro" id="IPR008861">
    <property type="entry name" value="GpX-like"/>
</dbReference>
<name>A0A853IB05_9GAMM</name>
<protein>
    <submittedName>
        <fullName evidence="1">Tail protein X</fullName>
    </submittedName>
</protein>
<organism evidence="1 2">
    <name type="scientific">Spartinivicinus marinus</name>
    <dbReference type="NCBI Taxonomy" id="2994442"/>
    <lineage>
        <taxon>Bacteria</taxon>
        <taxon>Pseudomonadati</taxon>
        <taxon>Pseudomonadota</taxon>
        <taxon>Gammaproteobacteria</taxon>
        <taxon>Oceanospirillales</taxon>
        <taxon>Zooshikellaceae</taxon>
        <taxon>Spartinivicinus</taxon>
    </lineage>
</organism>
<evidence type="ECO:0000313" key="2">
    <source>
        <dbReference type="Proteomes" id="UP000569732"/>
    </source>
</evidence>
<gene>
    <name evidence="1" type="ORF">H0A36_11915</name>
</gene>
<evidence type="ECO:0000313" key="1">
    <source>
        <dbReference type="EMBL" id="NYZ66717.1"/>
    </source>
</evidence>
<dbReference type="Proteomes" id="UP000569732">
    <property type="component" value="Unassembled WGS sequence"/>
</dbReference>
<keyword evidence="2" id="KW-1185">Reference proteome</keyword>
<reference evidence="1 2" key="1">
    <citation type="submission" date="2020-07" db="EMBL/GenBank/DDBJ databases">
        <title>Endozoicomonas sp. nov., isolated from sediment.</title>
        <authorList>
            <person name="Gu T."/>
        </authorList>
    </citation>
    <scope>NUCLEOTIDE SEQUENCE [LARGE SCALE GENOMIC DNA]</scope>
    <source>
        <strain evidence="1 2">SM1973</strain>
    </source>
</reference>
<accession>A0A853IB05</accession>
<sequence>MATVYRTKDGDTLDWICKQYYGDEAFVLQVLDANPRLVEKGPVLPSGIEIDLPELKSKAQVAESLWS</sequence>